<dbReference type="GO" id="GO:0016874">
    <property type="term" value="F:ligase activity"/>
    <property type="evidence" value="ECO:0007669"/>
    <property type="project" value="UniProtKB-KW"/>
</dbReference>
<protein>
    <submittedName>
        <fullName evidence="1">Putative amidoligase enzyme</fullName>
    </submittedName>
</protein>
<keyword evidence="2" id="KW-1185">Reference proteome</keyword>
<proteinExistence type="predicted"/>
<dbReference type="Proteomes" id="UP000294980">
    <property type="component" value="Unassembled WGS sequence"/>
</dbReference>
<dbReference type="EMBL" id="SLWX01000001">
    <property type="protein sequence ID" value="TCO78288.1"/>
    <property type="molecule type" value="Genomic_DNA"/>
</dbReference>
<name>A0A4R2L6K2_9GAMM</name>
<evidence type="ECO:0000313" key="2">
    <source>
        <dbReference type="Proteomes" id="UP000294980"/>
    </source>
</evidence>
<accession>A0A4R2L6K2</accession>
<gene>
    <name evidence="1" type="ORF">EV688_101101</name>
</gene>
<keyword evidence="1" id="KW-0436">Ligase</keyword>
<comment type="caution">
    <text evidence="1">The sequence shown here is derived from an EMBL/GenBank/DDBJ whole genome shotgun (WGS) entry which is preliminary data.</text>
</comment>
<dbReference type="InterPro" id="IPR022025">
    <property type="entry name" value="Amidoligase_2"/>
</dbReference>
<reference evidence="1 2" key="1">
    <citation type="submission" date="2019-03" db="EMBL/GenBank/DDBJ databases">
        <title>Genomic Encyclopedia of Type Strains, Phase IV (KMG-IV): sequencing the most valuable type-strain genomes for metagenomic binning, comparative biology and taxonomic classification.</title>
        <authorList>
            <person name="Goeker M."/>
        </authorList>
    </citation>
    <scope>NUCLEOTIDE SEQUENCE [LARGE SCALE GENOMIC DNA]</scope>
    <source>
        <strain evidence="1 2">DSM 23344</strain>
    </source>
</reference>
<dbReference type="RefSeq" id="WP_117316313.1">
    <property type="nucleotide sequence ID" value="NZ_QQSW01000006.1"/>
</dbReference>
<dbReference type="AlphaFoldDB" id="A0A4R2L6K2"/>
<dbReference type="Pfam" id="PF12224">
    <property type="entry name" value="Amidoligase_2"/>
    <property type="match status" value="1"/>
</dbReference>
<organism evidence="1 2">
    <name type="scientific">Chromatocurvus halotolerans</name>
    <dbReference type="NCBI Taxonomy" id="1132028"/>
    <lineage>
        <taxon>Bacteria</taxon>
        <taxon>Pseudomonadati</taxon>
        <taxon>Pseudomonadota</taxon>
        <taxon>Gammaproteobacteria</taxon>
        <taxon>Cellvibrionales</taxon>
        <taxon>Halieaceae</taxon>
        <taxon>Chromatocurvus</taxon>
    </lineage>
</organism>
<evidence type="ECO:0000313" key="1">
    <source>
        <dbReference type="EMBL" id="TCO78288.1"/>
    </source>
</evidence>
<sequence>MPTPAFRQPSAQRDGNGDLRTIGFEIEFTGLSLAGAIAAVEGAYPATRKNATAAACDLEIRDFGVISVELDWEFLKQQAEESGGVAADDWVSLLSQAAELVVPVEVVCPPLAINRLDELLPLTEALRKAGAQGTGNSFIAAYGVHINPSCPGLDNATIWNYLRAFSLLQWWLVEAHAVDLTRRASSYVDLYPEAYLRQLFSTTTAPQTTQLIADYLSHNPTRNRALDMLPLFSEIDAAAVQSAVPDDRIKSRPTFHYRLPNCQIDRGDWSLADSWNVWWTVDELAQRQEDLDTLSARYLEQHRAILGVKRNTWVAYMDQWLHDRGLA</sequence>
<dbReference type="OrthoDB" id="5597599at2"/>